<dbReference type="EMBL" id="CP068985">
    <property type="protein sequence ID" value="QYC44239.1"/>
    <property type="molecule type" value="Genomic_DNA"/>
</dbReference>
<reference evidence="1 2" key="1">
    <citation type="journal article" date="2021" name="ACS Chem. Biol.">
        <title>Genomic-Led Discovery of a Novel Glycopeptide Antibiotic by Nonomuraea coxensis DSM 45129.</title>
        <authorList>
            <person name="Yushchuk O."/>
            <person name="Vior N.M."/>
            <person name="Andreo-Vidal A."/>
            <person name="Berini F."/>
            <person name="Ruckert C."/>
            <person name="Busche T."/>
            <person name="Binda E."/>
            <person name="Kalinowski J."/>
            <person name="Truman A.W."/>
            <person name="Marinelli F."/>
        </authorList>
    </citation>
    <scope>NUCLEOTIDE SEQUENCE [LARGE SCALE GENOMIC DNA]</scope>
    <source>
        <strain evidence="1 2">DSM 45129</strain>
    </source>
</reference>
<dbReference type="RefSeq" id="WP_157382830.1">
    <property type="nucleotide sequence ID" value="NZ_CP068985.1"/>
</dbReference>
<dbReference type="Gene3D" id="3.20.20.150">
    <property type="entry name" value="Divalent-metal-dependent TIM barrel enzymes"/>
    <property type="match status" value="1"/>
</dbReference>
<organism evidence="1 2">
    <name type="scientific">Nonomuraea coxensis DSM 45129</name>
    <dbReference type="NCBI Taxonomy" id="1122611"/>
    <lineage>
        <taxon>Bacteria</taxon>
        <taxon>Bacillati</taxon>
        <taxon>Actinomycetota</taxon>
        <taxon>Actinomycetes</taxon>
        <taxon>Streptosporangiales</taxon>
        <taxon>Streptosporangiaceae</taxon>
        <taxon>Nonomuraea</taxon>
    </lineage>
</organism>
<name>A0ABX8U910_9ACTN</name>
<proteinExistence type="predicted"/>
<gene>
    <name evidence="1" type="ORF">Nocox_33345</name>
</gene>
<sequence length="221" mass="22967">MTPLGLSSGSLPHATAADLAAAVLGHGGSGLDLRIGKGHAWERDGVERGLRAIAAAGAEVFFTGVGARLGDPAAELAEAPPAWPVKVFCVERPDPGLVAEQAAGRELWVETHAGGPDVTTLIDLAERTGVGLVLDVLGLAEIGGADRHRLAALAPHVRAAQVKGFHRTPQGTRHRPLEPRDLEPVLAVMERTSLRCVTVESRAGNPGADLVLLATLLKENT</sequence>
<protein>
    <submittedName>
        <fullName evidence="1">Uncharacterized protein</fullName>
    </submittedName>
</protein>
<dbReference type="SUPFAM" id="SSF51658">
    <property type="entry name" value="Xylose isomerase-like"/>
    <property type="match status" value="1"/>
</dbReference>
<accession>A0ABX8U910</accession>
<evidence type="ECO:0000313" key="1">
    <source>
        <dbReference type="EMBL" id="QYC44239.1"/>
    </source>
</evidence>
<evidence type="ECO:0000313" key="2">
    <source>
        <dbReference type="Proteomes" id="UP000824681"/>
    </source>
</evidence>
<dbReference type="Proteomes" id="UP000824681">
    <property type="component" value="Chromosome"/>
</dbReference>
<keyword evidence="2" id="KW-1185">Reference proteome</keyword>
<dbReference type="InterPro" id="IPR036237">
    <property type="entry name" value="Xyl_isomerase-like_sf"/>
</dbReference>